<evidence type="ECO:0000313" key="6">
    <source>
        <dbReference type="Proteomes" id="UP000199550"/>
    </source>
</evidence>
<dbReference type="InterPro" id="IPR050469">
    <property type="entry name" value="Diguanylate_Cyclase"/>
</dbReference>
<evidence type="ECO:0000256" key="1">
    <source>
        <dbReference type="ARBA" id="ARBA00012528"/>
    </source>
</evidence>
<sequence length="248" mass="26705">MDRLVKIIAPRNAFDFVFKAVVLLLIIGLMNWGRDFLKAGANHNGFMYNFRDGAIVGTPFVILSLALVGHLARLQAKLLRLATTDMLTGLPNRRAFLDGIAGDDQLRQRGALLMIDLDHFKRINDSYGHQVGDICLRAAADFLREQVKSNIACARLGGEEFGIFVPGDAPGSAALAGHLANGLVVDLPDAGMIALTMSIGLTKGDAGQGIGMVMARADRALYVAKAQGRARVAKWTPQIEAQPFPRAV</sequence>
<dbReference type="Pfam" id="PF00990">
    <property type="entry name" value="GGDEF"/>
    <property type="match status" value="1"/>
</dbReference>
<feature type="transmembrane region" description="Helical" evidence="3">
    <location>
        <begin position="53"/>
        <end position="72"/>
    </location>
</feature>
<dbReference type="GO" id="GO:1902201">
    <property type="term" value="P:negative regulation of bacterial-type flagellum-dependent cell motility"/>
    <property type="evidence" value="ECO:0007669"/>
    <property type="project" value="TreeGrafter"/>
</dbReference>
<dbReference type="InterPro" id="IPR043128">
    <property type="entry name" value="Rev_trsase/Diguanyl_cyclase"/>
</dbReference>
<keyword evidence="3" id="KW-1133">Transmembrane helix</keyword>
<keyword evidence="6" id="KW-1185">Reference proteome</keyword>
<dbReference type="OrthoDB" id="9812260at2"/>
<organism evidence="5 6">
    <name type="scientific">Loktanella salsilacus</name>
    <dbReference type="NCBI Taxonomy" id="195913"/>
    <lineage>
        <taxon>Bacteria</taxon>
        <taxon>Pseudomonadati</taxon>
        <taxon>Pseudomonadota</taxon>
        <taxon>Alphaproteobacteria</taxon>
        <taxon>Rhodobacterales</taxon>
        <taxon>Roseobacteraceae</taxon>
        <taxon>Loktanella</taxon>
    </lineage>
</organism>
<reference evidence="5 6" key="1">
    <citation type="submission" date="2016-10" db="EMBL/GenBank/DDBJ databases">
        <authorList>
            <person name="de Groot N.N."/>
        </authorList>
    </citation>
    <scope>NUCLEOTIDE SEQUENCE [LARGE SCALE GENOMIC DNA]</scope>
    <source>
        <strain evidence="5 6">DSM 16199</strain>
    </source>
</reference>
<dbReference type="AlphaFoldDB" id="A0A1I4CCV8"/>
<proteinExistence type="predicted"/>
<dbReference type="Proteomes" id="UP000199550">
    <property type="component" value="Unassembled WGS sequence"/>
</dbReference>
<dbReference type="SUPFAM" id="SSF55073">
    <property type="entry name" value="Nucleotide cyclase"/>
    <property type="match status" value="1"/>
</dbReference>
<dbReference type="GO" id="GO:0052621">
    <property type="term" value="F:diguanylate cyclase activity"/>
    <property type="evidence" value="ECO:0007669"/>
    <property type="project" value="UniProtKB-EC"/>
</dbReference>
<feature type="domain" description="GGDEF" evidence="4">
    <location>
        <begin position="108"/>
        <end position="237"/>
    </location>
</feature>
<dbReference type="PROSITE" id="PS50887">
    <property type="entry name" value="GGDEF"/>
    <property type="match status" value="1"/>
</dbReference>
<evidence type="ECO:0000313" key="5">
    <source>
        <dbReference type="EMBL" id="SFK78440.1"/>
    </source>
</evidence>
<dbReference type="SMART" id="SM00267">
    <property type="entry name" value="GGDEF"/>
    <property type="match status" value="1"/>
</dbReference>
<dbReference type="InterPro" id="IPR000160">
    <property type="entry name" value="GGDEF_dom"/>
</dbReference>
<dbReference type="EC" id="2.7.7.65" evidence="1"/>
<dbReference type="STRING" id="195913.SAMN04488004_10264"/>
<name>A0A1I4CCV8_9RHOB</name>
<dbReference type="GO" id="GO:0005886">
    <property type="term" value="C:plasma membrane"/>
    <property type="evidence" value="ECO:0007669"/>
    <property type="project" value="TreeGrafter"/>
</dbReference>
<dbReference type="Gene3D" id="3.30.70.270">
    <property type="match status" value="1"/>
</dbReference>
<protein>
    <recommendedName>
        <fullName evidence="1">diguanylate cyclase</fullName>
        <ecNumber evidence="1">2.7.7.65</ecNumber>
    </recommendedName>
</protein>
<accession>A0A1I4CCV8</accession>
<dbReference type="NCBIfam" id="TIGR00254">
    <property type="entry name" value="GGDEF"/>
    <property type="match status" value="1"/>
</dbReference>
<dbReference type="InterPro" id="IPR029787">
    <property type="entry name" value="Nucleotide_cyclase"/>
</dbReference>
<dbReference type="GO" id="GO:0043709">
    <property type="term" value="P:cell adhesion involved in single-species biofilm formation"/>
    <property type="evidence" value="ECO:0007669"/>
    <property type="project" value="TreeGrafter"/>
</dbReference>
<evidence type="ECO:0000256" key="2">
    <source>
        <dbReference type="ARBA" id="ARBA00034247"/>
    </source>
</evidence>
<dbReference type="EMBL" id="FOTF01000002">
    <property type="protein sequence ID" value="SFK78440.1"/>
    <property type="molecule type" value="Genomic_DNA"/>
</dbReference>
<dbReference type="RefSeq" id="WP_090184811.1">
    <property type="nucleotide sequence ID" value="NZ_FOTF01000002.1"/>
</dbReference>
<evidence type="ECO:0000256" key="3">
    <source>
        <dbReference type="SAM" id="Phobius"/>
    </source>
</evidence>
<dbReference type="PANTHER" id="PTHR45138:SF9">
    <property type="entry name" value="DIGUANYLATE CYCLASE DGCM-RELATED"/>
    <property type="match status" value="1"/>
</dbReference>
<dbReference type="PANTHER" id="PTHR45138">
    <property type="entry name" value="REGULATORY COMPONENTS OF SENSORY TRANSDUCTION SYSTEM"/>
    <property type="match status" value="1"/>
</dbReference>
<evidence type="ECO:0000259" key="4">
    <source>
        <dbReference type="PROSITE" id="PS50887"/>
    </source>
</evidence>
<comment type="catalytic activity">
    <reaction evidence="2">
        <text>2 GTP = 3',3'-c-di-GMP + 2 diphosphate</text>
        <dbReference type="Rhea" id="RHEA:24898"/>
        <dbReference type="ChEBI" id="CHEBI:33019"/>
        <dbReference type="ChEBI" id="CHEBI:37565"/>
        <dbReference type="ChEBI" id="CHEBI:58805"/>
        <dbReference type="EC" id="2.7.7.65"/>
    </reaction>
</comment>
<gene>
    <name evidence="5" type="ORF">SAMN04488004_10264</name>
</gene>
<dbReference type="CDD" id="cd01949">
    <property type="entry name" value="GGDEF"/>
    <property type="match status" value="1"/>
</dbReference>
<keyword evidence="3" id="KW-0812">Transmembrane</keyword>
<keyword evidence="3" id="KW-0472">Membrane</keyword>
<feature type="transmembrane region" description="Helical" evidence="3">
    <location>
        <begin position="12"/>
        <end position="33"/>
    </location>
</feature>